<dbReference type="PANTHER" id="PTHR30087">
    <property type="entry name" value="INNER MEMBRANE PROTEIN"/>
    <property type="match status" value="1"/>
</dbReference>
<gene>
    <name evidence="1" type="ORF">L2725_21020</name>
</gene>
<dbReference type="InterPro" id="IPR007553">
    <property type="entry name" value="2-thiour_desulf"/>
</dbReference>
<accession>A0ABT0NCP7</accession>
<name>A0ABT0NCP7_9GAMM</name>
<organism evidence="1 2">
    <name type="scientific">Shewanella corallii</name>
    <dbReference type="NCBI Taxonomy" id="560080"/>
    <lineage>
        <taxon>Bacteria</taxon>
        <taxon>Pseudomonadati</taxon>
        <taxon>Pseudomonadota</taxon>
        <taxon>Gammaproteobacteria</taxon>
        <taxon>Alteromonadales</taxon>
        <taxon>Shewanellaceae</taxon>
        <taxon>Shewanella</taxon>
    </lineage>
</organism>
<dbReference type="Pfam" id="PF04463">
    <property type="entry name" value="2-thiour_desulf"/>
    <property type="match status" value="1"/>
</dbReference>
<protein>
    <submittedName>
        <fullName evidence="1">DUF523 domain-containing protein</fullName>
    </submittedName>
</protein>
<proteinExistence type="predicted"/>
<keyword evidence="2" id="KW-1185">Reference proteome</keyword>
<comment type="caution">
    <text evidence="1">The sequence shown here is derived from an EMBL/GenBank/DDBJ whole genome shotgun (WGS) entry which is preliminary data.</text>
</comment>
<reference evidence="1 2" key="1">
    <citation type="submission" date="2022-01" db="EMBL/GenBank/DDBJ databases">
        <title>Whole genome-based taxonomy of the Shewanellaceae.</title>
        <authorList>
            <person name="Martin-Rodriguez A.J."/>
        </authorList>
    </citation>
    <scope>NUCLEOTIDE SEQUENCE [LARGE SCALE GENOMIC DNA]</scope>
    <source>
        <strain evidence="1 2">DSM 21332</strain>
    </source>
</reference>
<dbReference type="EMBL" id="JAKIKT010000012">
    <property type="protein sequence ID" value="MCL2916221.1"/>
    <property type="molecule type" value="Genomic_DNA"/>
</dbReference>
<evidence type="ECO:0000313" key="1">
    <source>
        <dbReference type="EMBL" id="MCL2916221.1"/>
    </source>
</evidence>
<dbReference type="Proteomes" id="UP001202831">
    <property type="component" value="Unassembled WGS sequence"/>
</dbReference>
<sequence length="153" mass="16575">MEKILISSCLMGNPVRYDGKDNGLTDACISQWQSQGRLLVFCPEMAGGLPTPRAPAEQQGDRVITHEGVDVTREFRLGAELALKLASEHGVKLAILKARSPSCGSNQVYDGSFSRTLIEGDGLTAARLKQAGIKVFTELELDQAQAFLRQLEG</sequence>
<dbReference type="PANTHER" id="PTHR30087:SF1">
    <property type="entry name" value="HYPOTHETICAL CYTOSOLIC PROTEIN"/>
    <property type="match status" value="1"/>
</dbReference>
<dbReference type="RefSeq" id="WP_249250777.1">
    <property type="nucleotide sequence ID" value="NZ_JAKIKT010000012.1"/>
</dbReference>
<evidence type="ECO:0000313" key="2">
    <source>
        <dbReference type="Proteomes" id="UP001202831"/>
    </source>
</evidence>